<reference evidence="8 9" key="1">
    <citation type="submission" date="2013-10" db="EMBL/GenBank/DDBJ databases">
        <title>Complete genome sequence of Corynebacterium lactis DSM 45799(T), isolated from raw cow milk.</title>
        <authorList>
            <person name="Ruckert C."/>
            <person name="Albersmeier A."/>
            <person name="Lipski A."/>
            <person name="Kalinowski J."/>
        </authorList>
    </citation>
    <scope>NUCLEOTIDE SEQUENCE [LARGE SCALE GENOMIC DNA]</scope>
    <source>
        <strain evidence="8 9">RW2-5</strain>
    </source>
</reference>
<dbReference type="KEGG" id="clw:CLAC_00815"/>
<dbReference type="Pfam" id="PF00196">
    <property type="entry name" value="GerE"/>
    <property type="match status" value="1"/>
</dbReference>
<protein>
    <submittedName>
        <fullName evidence="8">LuxR family transcriptional regulator</fullName>
    </submittedName>
</protein>
<sequence>MPIRIIIADDQELVRTGFEMILNSQPDMEVVGTARDGMEALHLINEEKPDVALLDIRMPTIDGLEVCRRVAGSTNVVIVTTFEDDTYVEKALEYGARGFLLKDSGTALLIEAVRAAANNQALISPKITDILLNMAKSAEDRTPTPDPDLDMLSAREMQVAQLIAHGRTNAEIADTLDISLTTVKSHVSRIQNRLELRNRVEIAAKLWAAGVVE</sequence>
<dbReference type="InterPro" id="IPR000792">
    <property type="entry name" value="Tscrpt_reg_LuxR_C"/>
</dbReference>
<dbReference type="RefSeq" id="WP_053411296.1">
    <property type="nucleotide sequence ID" value="NZ_CP006841.1"/>
</dbReference>
<accession>A0A0K2GXJ6</accession>
<dbReference type="EMBL" id="CP006841">
    <property type="protein sequence ID" value="ALA66514.1"/>
    <property type="molecule type" value="Genomic_DNA"/>
</dbReference>
<dbReference type="PRINTS" id="PR00038">
    <property type="entry name" value="HTHLUXR"/>
</dbReference>
<dbReference type="InterPro" id="IPR016032">
    <property type="entry name" value="Sig_transdc_resp-reg_C-effctor"/>
</dbReference>
<dbReference type="PROSITE" id="PS50043">
    <property type="entry name" value="HTH_LUXR_2"/>
    <property type="match status" value="1"/>
</dbReference>
<keyword evidence="3" id="KW-0238">DNA-binding</keyword>
<evidence type="ECO:0000313" key="8">
    <source>
        <dbReference type="EMBL" id="ALA66514.1"/>
    </source>
</evidence>
<dbReference type="SUPFAM" id="SSF46894">
    <property type="entry name" value="C-terminal effector domain of the bipartite response regulators"/>
    <property type="match status" value="1"/>
</dbReference>
<dbReference type="PATRIC" id="fig|1408189.4.peg.162"/>
<gene>
    <name evidence="8" type="ORF">CLAC_00815</name>
</gene>
<dbReference type="PANTHER" id="PTHR43214:SF24">
    <property type="entry name" value="TRANSCRIPTIONAL REGULATORY PROTEIN NARL-RELATED"/>
    <property type="match status" value="1"/>
</dbReference>
<keyword evidence="2" id="KW-0805">Transcription regulation</keyword>
<dbReference type="SUPFAM" id="SSF52172">
    <property type="entry name" value="CheY-like"/>
    <property type="match status" value="1"/>
</dbReference>
<dbReference type="Pfam" id="PF00072">
    <property type="entry name" value="Response_reg"/>
    <property type="match status" value="1"/>
</dbReference>
<feature type="modified residue" description="4-aspartylphosphate" evidence="5">
    <location>
        <position position="55"/>
    </location>
</feature>
<dbReference type="PANTHER" id="PTHR43214">
    <property type="entry name" value="TWO-COMPONENT RESPONSE REGULATOR"/>
    <property type="match status" value="1"/>
</dbReference>
<dbReference type="CDD" id="cd17535">
    <property type="entry name" value="REC_NarL-like"/>
    <property type="match status" value="1"/>
</dbReference>
<evidence type="ECO:0000256" key="2">
    <source>
        <dbReference type="ARBA" id="ARBA00023015"/>
    </source>
</evidence>
<feature type="domain" description="Response regulatory" evidence="7">
    <location>
        <begin position="4"/>
        <end position="117"/>
    </location>
</feature>
<name>A0A0K2GXJ6_9CORY</name>
<evidence type="ECO:0000256" key="4">
    <source>
        <dbReference type="ARBA" id="ARBA00023163"/>
    </source>
</evidence>
<dbReference type="AlphaFoldDB" id="A0A0K2GXJ6"/>
<dbReference type="GO" id="GO:0003677">
    <property type="term" value="F:DNA binding"/>
    <property type="evidence" value="ECO:0007669"/>
    <property type="project" value="UniProtKB-KW"/>
</dbReference>
<organism evidence="8 9">
    <name type="scientific">Corynebacterium lactis RW2-5</name>
    <dbReference type="NCBI Taxonomy" id="1408189"/>
    <lineage>
        <taxon>Bacteria</taxon>
        <taxon>Bacillati</taxon>
        <taxon>Actinomycetota</taxon>
        <taxon>Actinomycetes</taxon>
        <taxon>Mycobacteriales</taxon>
        <taxon>Corynebacteriaceae</taxon>
        <taxon>Corynebacterium</taxon>
    </lineage>
</organism>
<keyword evidence="1 5" id="KW-0597">Phosphoprotein</keyword>
<dbReference type="Proteomes" id="UP000058446">
    <property type="component" value="Chromosome"/>
</dbReference>
<dbReference type="GO" id="GO:0006355">
    <property type="term" value="P:regulation of DNA-templated transcription"/>
    <property type="evidence" value="ECO:0007669"/>
    <property type="project" value="InterPro"/>
</dbReference>
<evidence type="ECO:0000256" key="5">
    <source>
        <dbReference type="PROSITE-ProRule" id="PRU00169"/>
    </source>
</evidence>
<dbReference type="InterPro" id="IPR039420">
    <property type="entry name" value="WalR-like"/>
</dbReference>
<dbReference type="InterPro" id="IPR058245">
    <property type="entry name" value="NreC/VraR/RcsB-like_REC"/>
</dbReference>
<evidence type="ECO:0000259" key="6">
    <source>
        <dbReference type="PROSITE" id="PS50043"/>
    </source>
</evidence>
<dbReference type="InterPro" id="IPR011006">
    <property type="entry name" value="CheY-like_superfamily"/>
</dbReference>
<keyword evidence="9" id="KW-1185">Reference proteome</keyword>
<dbReference type="OrthoDB" id="9808843at2"/>
<dbReference type="GO" id="GO:0000160">
    <property type="term" value="P:phosphorelay signal transduction system"/>
    <property type="evidence" value="ECO:0007669"/>
    <property type="project" value="InterPro"/>
</dbReference>
<evidence type="ECO:0000259" key="7">
    <source>
        <dbReference type="PROSITE" id="PS50110"/>
    </source>
</evidence>
<dbReference type="SMART" id="SM00421">
    <property type="entry name" value="HTH_LUXR"/>
    <property type="match status" value="1"/>
</dbReference>
<dbReference type="STRING" id="1408189.CLAC_00815"/>
<proteinExistence type="predicted"/>
<evidence type="ECO:0000256" key="3">
    <source>
        <dbReference type="ARBA" id="ARBA00023125"/>
    </source>
</evidence>
<dbReference type="PROSITE" id="PS50110">
    <property type="entry name" value="RESPONSE_REGULATORY"/>
    <property type="match status" value="1"/>
</dbReference>
<dbReference type="PROSITE" id="PS00622">
    <property type="entry name" value="HTH_LUXR_1"/>
    <property type="match status" value="1"/>
</dbReference>
<keyword evidence="4" id="KW-0804">Transcription</keyword>
<feature type="domain" description="HTH luxR-type" evidence="6">
    <location>
        <begin position="145"/>
        <end position="210"/>
    </location>
</feature>
<dbReference type="Gene3D" id="3.40.50.2300">
    <property type="match status" value="1"/>
</dbReference>
<evidence type="ECO:0000313" key="9">
    <source>
        <dbReference type="Proteomes" id="UP000058446"/>
    </source>
</evidence>
<dbReference type="SMART" id="SM00448">
    <property type="entry name" value="REC"/>
    <property type="match status" value="1"/>
</dbReference>
<dbReference type="InterPro" id="IPR001789">
    <property type="entry name" value="Sig_transdc_resp-reg_receiver"/>
</dbReference>
<dbReference type="CDD" id="cd06170">
    <property type="entry name" value="LuxR_C_like"/>
    <property type="match status" value="1"/>
</dbReference>
<evidence type="ECO:0000256" key="1">
    <source>
        <dbReference type="ARBA" id="ARBA00022553"/>
    </source>
</evidence>